<dbReference type="KEGG" id="sman:C12CBH8_17870"/>
<name>A0A7I8D2V2_9FIRM</name>
<sequence>MWFSKKQNLVDSRPTVASWPQVIDNIKELPYAYREEVEKWLQKGMPLQNVTYVPSLHRLWKRQGEYAVAWFGDQVMLLRETSSTHADKAVISCREVVGVEYYQKLLNCCATVIYRQEGQIKRETFQFNKPKEPAFMPLLNIFLGNAPDYKINVFLEENPVCLDLIDQSYRMYNFSKMALRLDENVDTYHWESERFLYPQKVVKEEKIREYLIQLQGRGMTLIDAYDYGVGVVYLPWSSVEDLGSGPKGFWVKAGDKTYQIPISDGNQDAIYHFVQEAKQIWNQKKH</sequence>
<gene>
    <name evidence="1" type="ORF">C12CBH8_17870</name>
</gene>
<proteinExistence type="predicted"/>
<dbReference type="Proteomes" id="UP000593890">
    <property type="component" value="Chromosome"/>
</dbReference>
<reference evidence="2" key="1">
    <citation type="submission" date="2020-07" db="EMBL/GenBank/DDBJ databases">
        <title>Complete genome sequencing of Clostridia bacterium strain 12CBH8.</title>
        <authorList>
            <person name="Sakamoto M."/>
            <person name="Murakami T."/>
            <person name="Mori H."/>
        </authorList>
    </citation>
    <scope>NUCLEOTIDE SEQUENCE [LARGE SCALE GENOMIC DNA]</scope>
    <source>
        <strain evidence="2">12CBH8</strain>
    </source>
</reference>
<protein>
    <submittedName>
        <fullName evidence="1">Uncharacterized protein</fullName>
    </submittedName>
</protein>
<accession>A0A7I8D2V2</accession>
<dbReference type="EMBL" id="AP023321">
    <property type="protein sequence ID" value="BCI61148.1"/>
    <property type="molecule type" value="Genomic_DNA"/>
</dbReference>
<keyword evidence="2" id="KW-1185">Reference proteome</keyword>
<dbReference type="AlphaFoldDB" id="A0A7I8D2V2"/>
<evidence type="ECO:0000313" key="2">
    <source>
        <dbReference type="Proteomes" id="UP000593890"/>
    </source>
</evidence>
<organism evidence="1 2">
    <name type="scientific">Solibaculum mannosilyticum</name>
    <dbReference type="NCBI Taxonomy" id="2780922"/>
    <lineage>
        <taxon>Bacteria</taxon>
        <taxon>Bacillati</taxon>
        <taxon>Bacillota</taxon>
        <taxon>Clostridia</taxon>
        <taxon>Eubacteriales</taxon>
        <taxon>Oscillospiraceae</taxon>
        <taxon>Solibaculum</taxon>
    </lineage>
</organism>
<dbReference type="RefSeq" id="WP_090265426.1">
    <property type="nucleotide sequence ID" value="NZ_AP023321.1"/>
</dbReference>
<evidence type="ECO:0000313" key="1">
    <source>
        <dbReference type="EMBL" id="BCI61148.1"/>
    </source>
</evidence>